<reference evidence="1 2" key="1">
    <citation type="submission" date="2016-11" db="EMBL/GenBank/DDBJ databases">
        <authorList>
            <person name="Jaros S."/>
            <person name="Januszkiewicz K."/>
            <person name="Wedrychowicz H."/>
        </authorList>
    </citation>
    <scope>NUCLEOTIDE SEQUENCE [LARGE SCALE GENOMIC DNA]</scope>
    <source>
        <strain evidence="1 2">DSM 26883</strain>
    </source>
</reference>
<organism evidence="1 2">
    <name type="scientific">Bacteroides faecichinchillae</name>
    <dbReference type="NCBI Taxonomy" id="871325"/>
    <lineage>
        <taxon>Bacteria</taxon>
        <taxon>Pseudomonadati</taxon>
        <taxon>Bacteroidota</taxon>
        <taxon>Bacteroidia</taxon>
        <taxon>Bacteroidales</taxon>
        <taxon>Bacteroidaceae</taxon>
        <taxon>Bacteroides</taxon>
    </lineage>
</organism>
<dbReference type="OrthoDB" id="9853225at2"/>
<dbReference type="RefSeq" id="WP_033886499.1">
    <property type="nucleotide sequence ID" value="NZ_FQVD01000068.1"/>
</dbReference>
<dbReference type="STRING" id="871325.SAMN05444349_1685"/>
<proteinExistence type="predicted"/>
<evidence type="ECO:0008006" key="3">
    <source>
        <dbReference type="Google" id="ProtNLM"/>
    </source>
</evidence>
<sequence length="236" mass="26248">MYLIIVITSLFGGCSNDFGEMLEIENEPVAGKYLDCSDDLSPEEELIIIDEAFQRIEDHFVVEDDICYLTVYSAKDMNMSDAVFGLVKKTVNRLNMQYEAYSYFKNNTEGIIIRNPFELKFRIATPRAQSEMIGGPQMMTKLTILDNQETITVLNAMRTANSTITFLEALAVGGIYGTLASTIVTIYGGLTDAQLSKIQDDHARSGSTNGITLKEVSSWSPTTGIIYPPTYRAEIN</sequence>
<name>A0A1M5GKT8_9BACE</name>
<dbReference type="AlphaFoldDB" id="A0A1M5GKT8"/>
<keyword evidence="2" id="KW-1185">Reference proteome</keyword>
<dbReference type="Proteomes" id="UP000184436">
    <property type="component" value="Unassembled WGS sequence"/>
</dbReference>
<protein>
    <recommendedName>
        <fullName evidence="3">Lipoprotein</fullName>
    </recommendedName>
</protein>
<evidence type="ECO:0000313" key="1">
    <source>
        <dbReference type="EMBL" id="SHG04122.1"/>
    </source>
</evidence>
<accession>A0A1M5GKT8</accession>
<gene>
    <name evidence="1" type="ORF">SAMN05444349_1685</name>
</gene>
<evidence type="ECO:0000313" key="2">
    <source>
        <dbReference type="Proteomes" id="UP000184436"/>
    </source>
</evidence>
<dbReference type="EMBL" id="FQVD01000068">
    <property type="protein sequence ID" value="SHG04122.1"/>
    <property type="molecule type" value="Genomic_DNA"/>
</dbReference>